<dbReference type="PROSITE" id="PS50925">
    <property type="entry name" value="BLUF"/>
    <property type="match status" value="1"/>
</dbReference>
<dbReference type="InterPro" id="IPR036046">
    <property type="entry name" value="Acylphosphatase-like_dom_sf"/>
</dbReference>
<dbReference type="Gene3D" id="3.20.20.450">
    <property type="entry name" value="EAL domain"/>
    <property type="match status" value="1"/>
</dbReference>
<name>A0A8E1RY81_9GAMM</name>
<dbReference type="RefSeq" id="WP_058775264.1">
    <property type="nucleotide sequence ID" value="NZ_LDSD01000004.1"/>
</dbReference>
<proteinExistence type="predicted"/>
<dbReference type="SMART" id="SM01034">
    <property type="entry name" value="BLUF"/>
    <property type="match status" value="1"/>
</dbReference>
<dbReference type="EMBL" id="LDSE01000022">
    <property type="protein sequence ID" value="KTS67354.1"/>
    <property type="molecule type" value="Genomic_DNA"/>
</dbReference>
<dbReference type="Pfam" id="PF04940">
    <property type="entry name" value="BLUF"/>
    <property type="match status" value="1"/>
</dbReference>
<dbReference type="SMART" id="SM00052">
    <property type="entry name" value="EAL"/>
    <property type="match status" value="1"/>
</dbReference>
<dbReference type="Gene3D" id="3.30.70.100">
    <property type="match status" value="1"/>
</dbReference>
<protein>
    <submittedName>
        <fullName evidence="3">Diguanylate phosphodiesterase</fullName>
    </submittedName>
</protein>
<feature type="domain" description="EAL" evidence="1">
    <location>
        <begin position="122"/>
        <end position="386"/>
    </location>
</feature>
<dbReference type="InterPro" id="IPR035919">
    <property type="entry name" value="EAL_sf"/>
</dbReference>
<sequence>MLTTIIYRSHISEDVPVNILPEMVAKASMLNAEHHVTGILLFNGTHFFQILEGPEHGVLAIYARICADRRHHNVVELMRDYSPSRRFGNAGMELFDLRNHHSGSVLQAVLDRGTSKYQLTYDDRGLQFLRTFVEAREKENYFEVPPADCWEFIPAEGQSPAPASGVTFRPVVDPLGREVTAIEAIPHAQPAGLGEHERYTHDLNVVTDALHKAGQACPDGMTLYISILPMTLVYLPDAVSQLVSAIAQAELVPQQIILGVSETEVISRLEDFSTAVRQLKEAGISLSIDNFGDGSAGLSLLAHVQPDRVRIGANIVRDIHRSGPKQAVMQAVIRCCSALEINVIAAGIERPEEWMWLEAAGIIDFQGSLFTPEGGAVAWPESREAI</sequence>
<dbReference type="Proteomes" id="UP000071979">
    <property type="component" value="Unassembled WGS sequence"/>
</dbReference>
<dbReference type="SUPFAM" id="SSF54975">
    <property type="entry name" value="Acylphosphatase/BLUF domain-like"/>
    <property type="match status" value="1"/>
</dbReference>
<dbReference type="GO" id="GO:0071949">
    <property type="term" value="F:FAD binding"/>
    <property type="evidence" value="ECO:0007669"/>
    <property type="project" value="InterPro"/>
</dbReference>
<dbReference type="InterPro" id="IPR007024">
    <property type="entry name" value="BLUF_domain"/>
</dbReference>
<dbReference type="SUPFAM" id="SSF141868">
    <property type="entry name" value="EAL domain-like"/>
    <property type="match status" value="1"/>
</dbReference>
<accession>A0A8E1RY81</accession>
<dbReference type="PROSITE" id="PS50883">
    <property type="entry name" value="EAL"/>
    <property type="match status" value="1"/>
</dbReference>
<comment type="caution">
    <text evidence="3">The sequence shown here is derived from an EMBL/GenBank/DDBJ whole genome shotgun (WGS) entry which is preliminary data.</text>
</comment>
<dbReference type="GO" id="GO:0009882">
    <property type="term" value="F:blue light photoreceptor activity"/>
    <property type="evidence" value="ECO:0007669"/>
    <property type="project" value="InterPro"/>
</dbReference>
<dbReference type="InterPro" id="IPR050706">
    <property type="entry name" value="Cyclic-di-GMP_PDE-like"/>
</dbReference>
<dbReference type="Pfam" id="PF00563">
    <property type="entry name" value="EAL"/>
    <property type="match status" value="1"/>
</dbReference>
<evidence type="ECO:0000313" key="4">
    <source>
        <dbReference type="Proteomes" id="UP000071979"/>
    </source>
</evidence>
<organism evidence="3 4">
    <name type="scientific">Pantoea dispersa</name>
    <dbReference type="NCBI Taxonomy" id="59814"/>
    <lineage>
        <taxon>Bacteria</taxon>
        <taxon>Pseudomonadati</taxon>
        <taxon>Pseudomonadota</taxon>
        <taxon>Gammaproteobacteria</taxon>
        <taxon>Enterobacterales</taxon>
        <taxon>Erwiniaceae</taxon>
        <taxon>Pantoea</taxon>
    </lineage>
</organism>
<dbReference type="AlphaFoldDB" id="A0A8E1RY81"/>
<dbReference type="InterPro" id="IPR001633">
    <property type="entry name" value="EAL_dom"/>
</dbReference>
<dbReference type="PANTHER" id="PTHR33121:SF15">
    <property type="entry name" value="BLUE LIGHT- AND TEMPERATURE-REGULATED ANTIREPRESSOR BLUF"/>
    <property type="match status" value="1"/>
</dbReference>
<dbReference type="PANTHER" id="PTHR33121">
    <property type="entry name" value="CYCLIC DI-GMP PHOSPHODIESTERASE PDEF"/>
    <property type="match status" value="1"/>
</dbReference>
<evidence type="ECO:0000313" key="3">
    <source>
        <dbReference type="EMBL" id="KTS67354.1"/>
    </source>
</evidence>
<feature type="domain" description="BLUF" evidence="2">
    <location>
        <begin position="2"/>
        <end position="93"/>
    </location>
</feature>
<gene>
    <name evidence="3" type="ORF">SA3R_11755</name>
</gene>
<reference evidence="3 4" key="1">
    <citation type="journal article" date="2016" name="Front. Microbiol.">
        <title>Genomic Resource of Rice Seed Associated Bacteria.</title>
        <authorList>
            <person name="Midha S."/>
            <person name="Bansal K."/>
            <person name="Sharma S."/>
            <person name="Kumar N."/>
            <person name="Patil P.P."/>
            <person name="Chaudhry V."/>
            <person name="Patil P.B."/>
        </authorList>
    </citation>
    <scope>NUCLEOTIDE SEQUENCE [LARGE SCALE GENOMIC DNA]</scope>
    <source>
        <strain evidence="3 4">SA3</strain>
    </source>
</reference>
<dbReference type="GO" id="GO:0071111">
    <property type="term" value="F:cyclic-guanylate-specific phosphodiesterase activity"/>
    <property type="evidence" value="ECO:0007669"/>
    <property type="project" value="InterPro"/>
</dbReference>
<evidence type="ECO:0000259" key="1">
    <source>
        <dbReference type="PROSITE" id="PS50883"/>
    </source>
</evidence>
<evidence type="ECO:0000259" key="2">
    <source>
        <dbReference type="PROSITE" id="PS50925"/>
    </source>
</evidence>
<dbReference type="CDD" id="cd01948">
    <property type="entry name" value="EAL"/>
    <property type="match status" value="1"/>
</dbReference>